<evidence type="ECO:0000313" key="1">
    <source>
        <dbReference type="EMBL" id="QJA58588.1"/>
    </source>
</evidence>
<reference evidence="1" key="1">
    <citation type="submission" date="2020-03" db="EMBL/GenBank/DDBJ databases">
        <title>The deep terrestrial virosphere.</title>
        <authorList>
            <person name="Holmfeldt K."/>
            <person name="Nilsson E."/>
            <person name="Simone D."/>
            <person name="Lopez-Fernandez M."/>
            <person name="Wu X."/>
            <person name="de Brujin I."/>
            <person name="Lundin D."/>
            <person name="Andersson A."/>
            <person name="Bertilsson S."/>
            <person name="Dopson M."/>
        </authorList>
    </citation>
    <scope>NUCLEOTIDE SEQUENCE</scope>
    <source>
        <strain evidence="1">MM415B01436</strain>
    </source>
</reference>
<proteinExistence type="predicted"/>
<dbReference type="EMBL" id="MT141330">
    <property type="protein sequence ID" value="QJA58588.1"/>
    <property type="molecule type" value="Genomic_DNA"/>
</dbReference>
<dbReference type="InterPro" id="IPR029044">
    <property type="entry name" value="Nucleotide-diphossugar_trans"/>
</dbReference>
<gene>
    <name evidence="1" type="ORF">MM415B01436_0022</name>
</gene>
<sequence>MKSYGPLSLLKIDGMRLIEKQSKIIRSVAPDVEIILVTGFETDKILKKIPYGIRIIENCRYDETNECEDIRLALNATLHNKVVIINYNLIFSESVLKCITNNQSYIIVDSDKQISLNEIGVTSIDSKPTILSYSIESPKWCHITSFVNREFNLLKMLCQNRENSRKLLVEILNEILNQENQFLTIQPPNSKVIFFGDSKEIKK</sequence>
<organism evidence="1">
    <name type="scientific">viral metagenome</name>
    <dbReference type="NCBI Taxonomy" id="1070528"/>
    <lineage>
        <taxon>unclassified sequences</taxon>
        <taxon>metagenomes</taxon>
        <taxon>organismal metagenomes</taxon>
    </lineage>
</organism>
<dbReference type="AlphaFoldDB" id="A0A6M3IN93"/>
<dbReference type="Gene3D" id="3.90.550.10">
    <property type="entry name" value="Spore Coat Polysaccharide Biosynthesis Protein SpsA, Chain A"/>
    <property type="match status" value="1"/>
</dbReference>
<protein>
    <recommendedName>
        <fullName evidence="2">MobA-like NTP transferase domain-containing protein</fullName>
    </recommendedName>
</protein>
<name>A0A6M3IN93_9ZZZZ</name>
<accession>A0A6M3IN93</accession>
<evidence type="ECO:0008006" key="2">
    <source>
        <dbReference type="Google" id="ProtNLM"/>
    </source>
</evidence>